<proteinExistence type="inferred from homology"/>
<dbReference type="Pfam" id="PF02515">
    <property type="entry name" value="CoA_transf_3"/>
    <property type="match status" value="1"/>
</dbReference>
<dbReference type="AlphaFoldDB" id="A0A0L6VRE3"/>
<comment type="similarity">
    <text evidence="1">Belongs to the CoA-transferase III family.</text>
</comment>
<dbReference type="InterPro" id="IPR050483">
    <property type="entry name" value="CoA-transferase_III_domain"/>
</dbReference>
<dbReference type="InterPro" id="IPR044855">
    <property type="entry name" value="CoA-Trfase_III_dom3_sf"/>
</dbReference>
<dbReference type="VEuPathDB" id="FungiDB:VP01_1173g2"/>
<feature type="region of interest" description="Disordered" evidence="3">
    <location>
        <begin position="1"/>
        <end position="21"/>
    </location>
</feature>
<dbReference type="InterPro" id="IPR003673">
    <property type="entry name" value="CoA-Trfase_fam_III"/>
</dbReference>
<protein>
    <recommendedName>
        <fullName evidence="6">CoA-transferase family III</fullName>
    </recommendedName>
</protein>
<keyword evidence="5" id="KW-1185">Reference proteome</keyword>
<dbReference type="Gene3D" id="3.40.50.10540">
    <property type="entry name" value="Crotonobetainyl-coa:carnitine coa-transferase, domain 1"/>
    <property type="match status" value="2"/>
</dbReference>
<evidence type="ECO:0000313" key="5">
    <source>
        <dbReference type="Proteomes" id="UP000037035"/>
    </source>
</evidence>
<sequence length="477" mass="53003">MVNSEGLGMNGRSNSDRMLRYSSPRNSSRLILRIRPRWYHNTQPQPNRRHPHEPPLKGIKVLDLSRILAGPSAAQLLGGSNHYKIIPTQLHHREDSPQKPGDLGAEVIKIEQPDRGDDTRWLHTQYEQKQDPQLFKPSSKLSNYFISCNRNKKSFTLNLKKPDGIQILKKLIGRSDVLIENFIVGKMEELGLGYETLRSINPKLIYSSISGYGTSGPMAKAAGYDVIAAAQSGFMSITGEPDRPPMKTGVAVCDIITGLHATIGILASLYARDVGSPDGGQLGQKVETSLFESALSLSFNNKLRLTTLPRHTVPYQAFEAQDGYMIIGTTNNRQFEKLCAALELDNLVSDSRFGTNAKRVDNRFELIEILSERLRRRPVAEWLEKLSKSGLPCSRVNSIREAFAEPQTKARQMIQEIDCNHSNSGKIRLTGTPIKLSQSPLVIPSAPAALGEHSKEILTELGYTDDQVQQLAKDSVI</sequence>
<dbReference type="SUPFAM" id="SSF89796">
    <property type="entry name" value="CoA-transferase family III (CaiB/BaiF)"/>
    <property type="match status" value="1"/>
</dbReference>
<dbReference type="InterPro" id="IPR023606">
    <property type="entry name" value="CoA-Trfase_III_dom_1_sf"/>
</dbReference>
<gene>
    <name evidence="4" type="ORF">VP01_1173g2</name>
</gene>
<evidence type="ECO:0008006" key="6">
    <source>
        <dbReference type="Google" id="ProtNLM"/>
    </source>
</evidence>
<name>A0A0L6VRE3_9BASI</name>
<comment type="caution">
    <text evidence="4">The sequence shown here is derived from an EMBL/GenBank/DDBJ whole genome shotgun (WGS) entry which is preliminary data.</text>
</comment>
<reference evidence="4 5" key="1">
    <citation type="submission" date="2015-08" db="EMBL/GenBank/DDBJ databases">
        <title>Next Generation Sequencing and Analysis of the Genome of Puccinia sorghi L Schw, the Causal Agent of Maize Common Rust.</title>
        <authorList>
            <person name="Rochi L."/>
            <person name="Burguener G."/>
            <person name="Darino M."/>
            <person name="Turjanski A."/>
            <person name="Kreff E."/>
            <person name="Dieguez M.J."/>
            <person name="Sacco F."/>
        </authorList>
    </citation>
    <scope>NUCLEOTIDE SEQUENCE [LARGE SCALE GENOMIC DNA]</scope>
    <source>
        <strain evidence="4 5">RO10H11247</strain>
    </source>
</reference>
<evidence type="ECO:0000256" key="1">
    <source>
        <dbReference type="ARBA" id="ARBA00008383"/>
    </source>
</evidence>
<evidence type="ECO:0000313" key="4">
    <source>
        <dbReference type="EMBL" id="KNZ63202.1"/>
    </source>
</evidence>
<dbReference type="OrthoDB" id="5863171at2759"/>
<dbReference type="PANTHER" id="PTHR48207">
    <property type="entry name" value="SUCCINATE--HYDROXYMETHYLGLUTARATE COA-TRANSFERASE"/>
    <property type="match status" value="1"/>
</dbReference>
<dbReference type="PANTHER" id="PTHR48207:SF3">
    <property type="entry name" value="SUCCINATE--HYDROXYMETHYLGLUTARATE COA-TRANSFERASE"/>
    <property type="match status" value="1"/>
</dbReference>
<dbReference type="GO" id="GO:0047369">
    <property type="term" value="F:succinate-hydroxymethylglutarate CoA-transferase activity"/>
    <property type="evidence" value="ECO:0007669"/>
    <property type="project" value="TreeGrafter"/>
</dbReference>
<dbReference type="GO" id="GO:0005739">
    <property type="term" value="C:mitochondrion"/>
    <property type="evidence" value="ECO:0007669"/>
    <property type="project" value="TreeGrafter"/>
</dbReference>
<keyword evidence="2" id="KW-0808">Transferase</keyword>
<organism evidence="4 5">
    <name type="scientific">Puccinia sorghi</name>
    <dbReference type="NCBI Taxonomy" id="27349"/>
    <lineage>
        <taxon>Eukaryota</taxon>
        <taxon>Fungi</taxon>
        <taxon>Dikarya</taxon>
        <taxon>Basidiomycota</taxon>
        <taxon>Pucciniomycotina</taxon>
        <taxon>Pucciniomycetes</taxon>
        <taxon>Pucciniales</taxon>
        <taxon>Pucciniaceae</taxon>
        <taxon>Puccinia</taxon>
    </lineage>
</organism>
<evidence type="ECO:0000256" key="2">
    <source>
        <dbReference type="ARBA" id="ARBA00022679"/>
    </source>
</evidence>
<dbReference type="Proteomes" id="UP000037035">
    <property type="component" value="Unassembled WGS sequence"/>
</dbReference>
<dbReference type="Gene3D" id="3.30.1540.10">
    <property type="entry name" value="formyl-coa transferase, domain 3"/>
    <property type="match status" value="1"/>
</dbReference>
<dbReference type="EMBL" id="LAVV01001932">
    <property type="protein sequence ID" value="KNZ63202.1"/>
    <property type="molecule type" value="Genomic_DNA"/>
</dbReference>
<evidence type="ECO:0000256" key="3">
    <source>
        <dbReference type="SAM" id="MobiDB-lite"/>
    </source>
</evidence>
<dbReference type="STRING" id="27349.A0A0L6VRE3"/>
<accession>A0A0L6VRE3</accession>